<keyword evidence="1" id="KW-0378">Hydrolase</keyword>
<evidence type="ECO:0000256" key="2">
    <source>
        <dbReference type="SAM" id="MobiDB-lite"/>
    </source>
</evidence>
<gene>
    <name evidence="4" type="ORF">CC80DRAFT_494072</name>
</gene>
<dbReference type="Pfam" id="PF07859">
    <property type="entry name" value="Abhydrolase_3"/>
    <property type="match status" value="1"/>
</dbReference>
<dbReference type="InterPro" id="IPR050300">
    <property type="entry name" value="GDXG_lipolytic_enzyme"/>
</dbReference>
<dbReference type="GO" id="GO:0016787">
    <property type="term" value="F:hydrolase activity"/>
    <property type="evidence" value="ECO:0007669"/>
    <property type="project" value="UniProtKB-KW"/>
</dbReference>
<dbReference type="OrthoDB" id="2152029at2759"/>
<dbReference type="PANTHER" id="PTHR48081">
    <property type="entry name" value="AB HYDROLASE SUPERFAMILY PROTEIN C4A8.06C"/>
    <property type="match status" value="1"/>
</dbReference>
<protein>
    <recommendedName>
        <fullName evidence="3">Alpha/beta hydrolase fold-3 domain-containing protein</fullName>
    </recommendedName>
</protein>
<dbReference type="Gene3D" id="3.40.50.1820">
    <property type="entry name" value="alpha/beta hydrolase"/>
    <property type="match status" value="1"/>
</dbReference>
<dbReference type="InterPro" id="IPR029058">
    <property type="entry name" value="AB_hydrolase_fold"/>
</dbReference>
<evidence type="ECO:0000256" key="1">
    <source>
        <dbReference type="ARBA" id="ARBA00022801"/>
    </source>
</evidence>
<evidence type="ECO:0000313" key="4">
    <source>
        <dbReference type="EMBL" id="KAF1954264.1"/>
    </source>
</evidence>
<accession>A0A6A5TPV8</accession>
<organism evidence="4 5">
    <name type="scientific">Byssothecium circinans</name>
    <dbReference type="NCBI Taxonomy" id="147558"/>
    <lineage>
        <taxon>Eukaryota</taxon>
        <taxon>Fungi</taxon>
        <taxon>Dikarya</taxon>
        <taxon>Ascomycota</taxon>
        <taxon>Pezizomycotina</taxon>
        <taxon>Dothideomycetes</taxon>
        <taxon>Pleosporomycetidae</taxon>
        <taxon>Pleosporales</taxon>
        <taxon>Massarineae</taxon>
        <taxon>Massarinaceae</taxon>
        <taxon>Byssothecium</taxon>
    </lineage>
</organism>
<evidence type="ECO:0000313" key="5">
    <source>
        <dbReference type="Proteomes" id="UP000800035"/>
    </source>
</evidence>
<name>A0A6A5TPV8_9PLEO</name>
<reference evidence="4" key="1">
    <citation type="journal article" date="2020" name="Stud. Mycol.">
        <title>101 Dothideomycetes genomes: a test case for predicting lifestyles and emergence of pathogens.</title>
        <authorList>
            <person name="Haridas S."/>
            <person name="Albert R."/>
            <person name="Binder M."/>
            <person name="Bloem J."/>
            <person name="Labutti K."/>
            <person name="Salamov A."/>
            <person name="Andreopoulos B."/>
            <person name="Baker S."/>
            <person name="Barry K."/>
            <person name="Bills G."/>
            <person name="Bluhm B."/>
            <person name="Cannon C."/>
            <person name="Castanera R."/>
            <person name="Culley D."/>
            <person name="Daum C."/>
            <person name="Ezra D."/>
            <person name="Gonzalez J."/>
            <person name="Henrissat B."/>
            <person name="Kuo A."/>
            <person name="Liang C."/>
            <person name="Lipzen A."/>
            <person name="Lutzoni F."/>
            <person name="Magnuson J."/>
            <person name="Mondo S."/>
            <person name="Nolan M."/>
            <person name="Ohm R."/>
            <person name="Pangilinan J."/>
            <person name="Park H.-J."/>
            <person name="Ramirez L."/>
            <person name="Alfaro M."/>
            <person name="Sun H."/>
            <person name="Tritt A."/>
            <person name="Yoshinaga Y."/>
            <person name="Zwiers L.-H."/>
            <person name="Turgeon B."/>
            <person name="Goodwin S."/>
            <person name="Spatafora J."/>
            <person name="Crous P."/>
            <person name="Grigoriev I."/>
        </authorList>
    </citation>
    <scope>NUCLEOTIDE SEQUENCE</scope>
    <source>
        <strain evidence="4">CBS 675.92</strain>
    </source>
</reference>
<proteinExistence type="predicted"/>
<dbReference type="PANTHER" id="PTHR48081:SF8">
    <property type="entry name" value="ALPHA_BETA HYDROLASE FOLD-3 DOMAIN-CONTAINING PROTEIN-RELATED"/>
    <property type="match status" value="1"/>
</dbReference>
<dbReference type="Proteomes" id="UP000800035">
    <property type="component" value="Unassembled WGS sequence"/>
</dbReference>
<dbReference type="EMBL" id="ML977000">
    <property type="protein sequence ID" value="KAF1954264.1"/>
    <property type="molecule type" value="Genomic_DNA"/>
</dbReference>
<dbReference type="InterPro" id="IPR013094">
    <property type="entry name" value="AB_hydrolase_3"/>
</dbReference>
<sequence length="184" mass="20592">MSESAKESSPERPLIHITTRHERSLYTLIIHAITRPFQSHLGRPKEKQPEGSVALSPPKSTKKKTFVEHHTVCDINVYDIRAKTSKAADCKKRIYYFGGGGWQSPPSVQHWKLCMRMARDVPGVTVTLVYYPLAPNNPAAVSFPWLMRFYRTIMRAADEAGERIILSGDSSGGNVVLSLVLEAL</sequence>
<dbReference type="SUPFAM" id="SSF53474">
    <property type="entry name" value="alpha/beta-Hydrolases"/>
    <property type="match status" value="1"/>
</dbReference>
<feature type="domain" description="Alpha/beta hydrolase fold-3" evidence="3">
    <location>
        <begin position="95"/>
        <end position="183"/>
    </location>
</feature>
<dbReference type="AlphaFoldDB" id="A0A6A5TPV8"/>
<evidence type="ECO:0000259" key="3">
    <source>
        <dbReference type="Pfam" id="PF07859"/>
    </source>
</evidence>
<feature type="region of interest" description="Disordered" evidence="2">
    <location>
        <begin position="39"/>
        <end position="62"/>
    </location>
</feature>
<keyword evidence="5" id="KW-1185">Reference proteome</keyword>